<sequence length="40" mass="4715">MPHMTNAGQFPETPLREEQEKAKNRRINSRGNKSPYFLLK</sequence>
<dbReference type="Proteomes" id="UP000016496">
    <property type="component" value="Unassembled WGS sequence"/>
</dbReference>
<evidence type="ECO:0000313" key="3">
    <source>
        <dbReference type="Proteomes" id="UP000016496"/>
    </source>
</evidence>
<evidence type="ECO:0000256" key="1">
    <source>
        <dbReference type="SAM" id="MobiDB-lite"/>
    </source>
</evidence>
<comment type="caution">
    <text evidence="2">The sequence shown here is derived from an EMBL/GenBank/DDBJ whole genome shotgun (WGS) entry which is preliminary data.</text>
</comment>
<dbReference type="AlphaFoldDB" id="U2CM82"/>
<name>U2CM82_9BACE</name>
<reference evidence="2 3" key="1">
    <citation type="submission" date="2013-08" db="EMBL/GenBank/DDBJ databases">
        <authorList>
            <person name="Weinstock G."/>
            <person name="Sodergren E."/>
            <person name="Wylie T."/>
            <person name="Fulton L."/>
            <person name="Fulton R."/>
            <person name="Fronick C."/>
            <person name="O'Laughlin M."/>
            <person name="Godfrey J."/>
            <person name="Miner T."/>
            <person name="Herter B."/>
            <person name="Appelbaum E."/>
            <person name="Cordes M."/>
            <person name="Lek S."/>
            <person name="Wollam A."/>
            <person name="Pepin K.H."/>
            <person name="Palsikar V.B."/>
            <person name="Mitreva M."/>
            <person name="Wilson R.K."/>
        </authorList>
    </citation>
    <scope>NUCLEOTIDE SEQUENCE [LARGE SCALE GENOMIC DNA]</scope>
    <source>
        <strain evidence="2 3">F0041</strain>
    </source>
</reference>
<protein>
    <submittedName>
        <fullName evidence="2">Uncharacterized protein</fullName>
    </submittedName>
</protein>
<dbReference type="EMBL" id="AWSV01000083">
    <property type="protein sequence ID" value="ERI85640.1"/>
    <property type="molecule type" value="Genomic_DNA"/>
</dbReference>
<dbReference type="PATRIC" id="fig|1321819.3.peg.1389"/>
<accession>U2CM82</accession>
<proteinExistence type="predicted"/>
<organism evidence="2 3">
    <name type="scientific">Bacteroides pyogenes F0041</name>
    <dbReference type="NCBI Taxonomy" id="1321819"/>
    <lineage>
        <taxon>Bacteria</taxon>
        <taxon>Pseudomonadati</taxon>
        <taxon>Bacteroidota</taxon>
        <taxon>Bacteroidia</taxon>
        <taxon>Bacteroidales</taxon>
        <taxon>Bacteroidaceae</taxon>
        <taxon>Bacteroides</taxon>
    </lineage>
</organism>
<evidence type="ECO:0000313" key="2">
    <source>
        <dbReference type="EMBL" id="ERI85640.1"/>
    </source>
</evidence>
<gene>
    <name evidence="2" type="ORF">HMPREF1981_01510</name>
</gene>
<dbReference type="HOGENOM" id="CLU_3285212_0_0_10"/>
<feature type="region of interest" description="Disordered" evidence="1">
    <location>
        <begin position="1"/>
        <end position="40"/>
    </location>
</feature>